<keyword evidence="5" id="KW-0808">Transferase</keyword>
<dbReference type="EC" id="2.4.1.-" evidence="5"/>
<keyword evidence="3 5" id="KW-0732">Signal</keyword>
<feature type="compositionally biased region" description="Low complexity" evidence="6">
    <location>
        <begin position="379"/>
        <end position="388"/>
    </location>
</feature>
<evidence type="ECO:0000256" key="2">
    <source>
        <dbReference type="ARBA" id="ARBA00007528"/>
    </source>
</evidence>
<dbReference type="CDD" id="cd12087">
    <property type="entry name" value="TM_EGFR-like"/>
    <property type="match status" value="1"/>
</dbReference>
<keyword evidence="5 7" id="KW-0472">Membrane</keyword>
<feature type="chain" id="PRO_5042664197" description="1,3-beta-glucanosyltransferase" evidence="5">
    <location>
        <begin position="24"/>
        <end position="549"/>
    </location>
</feature>
<evidence type="ECO:0000256" key="7">
    <source>
        <dbReference type="SAM" id="Phobius"/>
    </source>
</evidence>
<dbReference type="GO" id="GO:0042124">
    <property type="term" value="F:1,3-beta-glucanosyltransferase activity"/>
    <property type="evidence" value="ECO:0007669"/>
    <property type="project" value="TreeGrafter"/>
</dbReference>
<dbReference type="PANTHER" id="PTHR31468">
    <property type="entry name" value="1,3-BETA-GLUCANOSYLTRANSFERASE GAS1"/>
    <property type="match status" value="1"/>
</dbReference>
<evidence type="ECO:0000256" key="3">
    <source>
        <dbReference type="ARBA" id="ARBA00022729"/>
    </source>
</evidence>
<keyword evidence="9" id="KW-1185">Reference proteome</keyword>
<dbReference type="SUPFAM" id="SSF51445">
    <property type="entry name" value="(Trans)glycosidases"/>
    <property type="match status" value="1"/>
</dbReference>
<dbReference type="GO" id="GO:0071970">
    <property type="term" value="P:fungal-type cell wall (1-&gt;3)-beta-D-glucan biosynthetic process"/>
    <property type="evidence" value="ECO:0007669"/>
    <property type="project" value="TreeGrafter"/>
</dbReference>
<evidence type="ECO:0000256" key="4">
    <source>
        <dbReference type="ARBA" id="ARBA00023180"/>
    </source>
</evidence>
<dbReference type="Gene3D" id="3.20.20.80">
    <property type="entry name" value="Glycosidases"/>
    <property type="match status" value="1"/>
</dbReference>
<dbReference type="Pfam" id="PF03198">
    <property type="entry name" value="Glyco_hydro_72"/>
    <property type="match status" value="1"/>
</dbReference>
<comment type="caution">
    <text evidence="8">The sequence shown here is derived from an EMBL/GenBank/DDBJ whole genome shotgun (WGS) entry which is preliminary data.</text>
</comment>
<dbReference type="AlphaFoldDB" id="A0AAN6WT53"/>
<keyword evidence="5" id="KW-0336">GPI-anchor</keyword>
<feature type="transmembrane region" description="Helical" evidence="7">
    <location>
        <begin position="422"/>
        <end position="443"/>
    </location>
</feature>
<proteinExistence type="inferred from homology"/>
<dbReference type="InterPro" id="IPR017853">
    <property type="entry name" value="GH"/>
</dbReference>
<dbReference type="Proteomes" id="UP001302126">
    <property type="component" value="Unassembled WGS sequence"/>
</dbReference>
<reference evidence="8" key="1">
    <citation type="journal article" date="2023" name="Mol. Phylogenet. Evol.">
        <title>Genome-scale phylogeny and comparative genomics of the fungal order Sordariales.</title>
        <authorList>
            <person name="Hensen N."/>
            <person name="Bonometti L."/>
            <person name="Westerberg I."/>
            <person name="Brannstrom I.O."/>
            <person name="Guillou S."/>
            <person name="Cros-Aarteil S."/>
            <person name="Calhoun S."/>
            <person name="Haridas S."/>
            <person name="Kuo A."/>
            <person name="Mondo S."/>
            <person name="Pangilinan J."/>
            <person name="Riley R."/>
            <person name="LaButti K."/>
            <person name="Andreopoulos B."/>
            <person name="Lipzen A."/>
            <person name="Chen C."/>
            <person name="Yan M."/>
            <person name="Daum C."/>
            <person name="Ng V."/>
            <person name="Clum A."/>
            <person name="Steindorff A."/>
            <person name="Ohm R.A."/>
            <person name="Martin F."/>
            <person name="Silar P."/>
            <person name="Natvig D.O."/>
            <person name="Lalanne C."/>
            <person name="Gautier V."/>
            <person name="Ament-Velasquez S.L."/>
            <person name="Kruys A."/>
            <person name="Hutchinson M.I."/>
            <person name="Powell A.J."/>
            <person name="Barry K."/>
            <person name="Miller A.N."/>
            <person name="Grigoriev I.V."/>
            <person name="Debuchy R."/>
            <person name="Gladieux P."/>
            <person name="Hiltunen Thoren M."/>
            <person name="Johannesson H."/>
        </authorList>
    </citation>
    <scope>NUCLEOTIDE SEQUENCE</scope>
    <source>
        <strain evidence="8">PSN309</strain>
    </source>
</reference>
<dbReference type="GO" id="GO:0031505">
    <property type="term" value="P:fungal-type cell wall organization"/>
    <property type="evidence" value="ECO:0007669"/>
    <property type="project" value="TreeGrafter"/>
</dbReference>
<accession>A0AAN6WT53</accession>
<comment type="function">
    <text evidence="5">Splits internally a 1,3-beta-glucan molecule and transfers the newly generated reducing end (the donor) to the non-reducing end of another 1,3-beta-glucan molecule (the acceptor) forming a 1,3-beta linkage, resulting in the elongation of 1,3-beta-glucan chains in the cell wall.</text>
</comment>
<dbReference type="PANTHER" id="PTHR31468:SF8">
    <property type="entry name" value="1,3-BETA-GLUCANOSYLTRANSFERASE GAS2"/>
    <property type="match status" value="1"/>
</dbReference>
<dbReference type="EMBL" id="MU864399">
    <property type="protein sequence ID" value="KAK4187654.1"/>
    <property type="molecule type" value="Genomic_DNA"/>
</dbReference>
<comment type="similarity">
    <text evidence="2 5">Belongs to the glycosyl hydrolase 72 family.</text>
</comment>
<evidence type="ECO:0000256" key="5">
    <source>
        <dbReference type="RuleBase" id="RU361209"/>
    </source>
</evidence>
<sequence>MMLSSNMFSLCAALFLLPSLAFGLSPISVKGTKLYDGDGNQFFLKGVVYVGGEERLDPLLDTNQCKVDAAVISDLGANAIYIYSIDAGELGKHKGCMDEFAKAGIYVWLQLGQFPQVTSRSAPTTWTLSLFQSWTSIIDSFSAFDNLLAFGIGQETINSTSLTTLTAPHIKAAARDLKAFQNARTYRKIPISYSAGDFESYRLLTAQYLSCGPAENTIDLFGINLFNNCSDTKYDRLRSEFANHNTPVVLSEDGCMNLDTSRSFSEVTTMMGEAEFQSIFSGMNIYQWGRDEYDFALVTYTETLKNTGQPVTKQPYEDLQGIWSSIKPTTVPMASYSVASSRLACPTPNSAVGWLPEANAALPAISGLTISTVTPRTFSTTRTSTATSGAVHGTETNAGASGSETTPGAVTGDQKSGISGGAIAGIVIGILAVVAGLGFLAFWMTRRKRSRLDADAPYEKAESDRGKFELPDQQHAAAEMPGGFQHHQLATKADWKYGYDNSPDTAVSEMPDGNRRPGQYYELPVASGQPGQPHFELEGSTVDGSPTLP</sequence>
<feature type="signal peptide" evidence="5">
    <location>
        <begin position="1"/>
        <end position="23"/>
    </location>
</feature>
<dbReference type="InterPro" id="IPR004886">
    <property type="entry name" value="Glucanosyltransferase"/>
</dbReference>
<feature type="region of interest" description="Disordered" evidence="6">
    <location>
        <begin position="496"/>
        <end position="549"/>
    </location>
</feature>
<evidence type="ECO:0000313" key="9">
    <source>
        <dbReference type="Proteomes" id="UP001302126"/>
    </source>
</evidence>
<protein>
    <recommendedName>
        <fullName evidence="5">1,3-beta-glucanosyltransferase</fullName>
        <ecNumber evidence="5">2.4.1.-</ecNumber>
    </recommendedName>
</protein>
<evidence type="ECO:0000256" key="1">
    <source>
        <dbReference type="ARBA" id="ARBA00004609"/>
    </source>
</evidence>
<name>A0AAN6WT53_9PEZI</name>
<feature type="compositionally biased region" description="Polar residues" evidence="6">
    <location>
        <begin position="394"/>
        <end position="408"/>
    </location>
</feature>
<comment type="subcellular location">
    <subcellularLocation>
        <location evidence="1 5">Cell membrane</location>
        <topology evidence="1 5">Lipid-anchor</topology>
        <topology evidence="1 5">GPI-anchor</topology>
    </subcellularLocation>
</comment>
<dbReference type="GO" id="GO:0005886">
    <property type="term" value="C:plasma membrane"/>
    <property type="evidence" value="ECO:0007669"/>
    <property type="project" value="UniProtKB-SubCell"/>
</dbReference>
<gene>
    <name evidence="8" type="ORF">QBC35DRAFT_229583</name>
</gene>
<organism evidence="8 9">
    <name type="scientific">Podospora australis</name>
    <dbReference type="NCBI Taxonomy" id="1536484"/>
    <lineage>
        <taxon>Eukaryota</taxon>
        <taxon>Fungi</taxon>
        <taxon>Dikarya</taxon>
        <taxon>Ascomycota</taxon>
        <taxon>Pezizomycotina</taxon>
        <taxon>Sordariomycetes</taxon>
        <taxon>Sordariomycetidae</taxon>
        <taxon>Sordariales</taxon>
        <taxon>Podosporaceae</taxon>
        <taxon>Podospora</taxon>
    </lineage>
</organism>
<keyword evidence="5" id="KW-0449">Lipoprotein</keyword>
<evidence type="ECO:0000256" key="6">
    <source>
        <dbReference type="SAM" id="MobiDB-lite"/>
    </source>
</evidence>
<keyword evidence="7" id="KW-1133">Transmembrane helix</keyword>
<feature type="region of interest" description="Disordered" evidence="6">
    <location>
        <begin position="379"/>
        <end position="413"/>
    </location>
</feature>
<evidence type="ECO:0000313" key="8">
    <source>
        <dbReference type="EMBL" id="KAK4187654.1"/>
    </source>
</evidence>
<keyword evidence="7" id="KW-0812">Transmembrane</keyword>
<keyword evidence="4" id="KW-0325">Glycoprotein</keyword>
<reference evidence="8" key="2">
    <citation type="submission" date="2023-05" db="EMBL/GenBank/DDBJ databases">
        <authorList>
            <consortium name="Lawrence Berkeley National Laboratory"/>
            <person name="Steindorff A."/>
            <person name="Hensen N."/>
            <person name="Bonometti L."/>
            <person name="Westerberg I."/>
            <person name="Brannstrom I.O."/>
            <person name="Guillou S."/>
            <person name="Cros-Aarteil S."/>
            <person name="Calhoun S."/>
            <person name="Haridas S."/>
            <person name="Kuo A."/>
            <person name="Mondo S."/>
            <person name="Pangilinan J."/>
            <person name="Riley R."/>
            <person name="Labutti K."/>
            <person name="Andreopoulos B."/>
            <person name="Lipzen A."/>
            <person name="Chen C."/>
            <person name="Yanf M."/>
            <person name="Daum C."/>
            <person name="Ng V."/>
            <person name="Clum A."/>
            <person name="Ohm R."/>
            <person name="Martin F."/>
            <person name="Silar P."/>
            <person name="Natvig D."/>
            <person name="Lalanne C."/>
            <person name="Gautier V."/>
            <person name="Ament-Velasquez S.L."/>
            <person name="Kruys A."/>
            <person name="Hutchinson M.I."/>
            <person name="Powell A.J."/>
            <person name="Barry K."/>
            <person name="Miller A.N."/>
            <person name="Grigoriev I.V."/>
            <person name="Debuchy R."/>
            <person name="Gladieux P."/>
            <person name="Thoren M.H."/>
            <person name="Johannesson H."/>
        </authorList>
    </citation>
    <scope>NUCLEOTIDE SEQUENCE</scope>
    <source>
        <strain evidence="8">PSN309</strain>
    </source>
</reference>
<dbReference type="GO" id="GO:0098552">
    <property type="term" value="C:side of membrane"/>
    <property type="evidence" value="ECO:0007669"/>
    <property type="project" value="UniProtKB-KW"/>
</dbReference>